<dbReference type="RefSeq" id="WP_106063552.1">
    <property type="nucleotide sequence ID" value="NZ_PVXO01000038.1"/>
</dbReference>
<evidence type="ECO:0000256" key="1">
    <source>
        <dbReference type="ARBA" id="ARBA00022679"/>
    </source>
</evidence>
<reference evidence="4 5" key="1">
    <citation type="submission" date="2018-03" db="EMBL/GenBank/DDBJ databases">
        <title>Genome sequence of Clostridium liquoris DSM 100320.</title>
        <authorList>
            <person name="Poehlein A."/>
            <person name="Daniel R."/>
        </authorList>
    </citation>
    <scope>NUCLEOTIDE SEQUENCE [LARGE SCALE GENOMIC DNA]</scope>
    <source>
        <strain evidence="4 5">DSM 100320</strain>
    </source>
</reference>
<protein>
    <submittedName>
        <fullName evidence="4">Capsular glucan synthase</fullName>
        <ecNumber evidence="4">2.4.1.21</ecNumber>
    </submittedName>
</protein>
<dbReference type="EC" id="2.4.1.21" evidence="4"/>
<dbReference type="CDD" id="cd03809">
    <property type="entry name" value="GT4_MtfB-like"/>
    <property type="match status" value="1"/>
</dbReference>
<keyword evidence="5" id="KW-1185">Reference proteome</keyword>
<comment type="caution">
    <text evidence="4">The sequence shown here is derived from an EMBL/GenBank/DDBJ whole genome shotgun (WGS) entry which is preliminary data.</text>
</comment>
<evidence type="ECO:0000259" key="3">
    <source>
        <dbReference type="Pfam" id="PF13439"/>
    </source>
</evidence>
<evidence type="ECO:0000313" key="4">
    <source>
        <dbReference type="EMBL" id="PRR78661.1"/>
    </source>
</evidence>
<sequence>MRIGIDARGITLYKGTGIGTYTENLLKYLLNIDKENHYHIYWCGKDYHKYYKENSKIIATSKKHKNFFEQLYFPSNLVKENIDLYHVPQNGIGLCEDISCKKIITIHDLIPYIMPETVGKGYLNKFLRDMPRLINSCNGIITVSQWSKKDILRFFPIIDEDKIFVTPLAADWKYMPMDKEKCKYILRKFYNIEKPFILYIGGFSDRKNVDSLIAAFSQVYKKLNKDYNLVIAGANRDTAKYLANLSNNLEVSSRIIFTGFVPTEHLPLLYNGCDVFVYPSLYEGFGLPPLEAMSCGACVISSNLSSIPEVVGDGGILIHPLDIKSFVDTLEKVLNDNTLQESLKSKALKRASLFSWENTAKKTLEAYGKIFSQ</sequence>
<dbReference type="InterPro" id="IPR001296">
    <property type="entry name" value="Glyco_trans_1"/>
</dbReference>
<dbReference type="PANTHER" id="PTHR46401:SF2">
    <property type="entry name" value="GLYCOSYLTRANSFERASE WBBK-RELATED"/>
    <property type="match status" value="1"/>
</dbReference>
<proteinExistence type="predicted"/>
<dbReference type="Pfam" id="PF13439">
    <property type="entry name" value="Glyco_transf_4"/>
    <property type="match status" value="1"/>
</dbReference>
<accession>A0A2T0B439</accession>
<keyword evidence="4" id="KW-0328">Glycosyltransferase</keyword>
<feature type="domain" description="Glycosyltransferase subfamily 4-like N-terminal" evidence="3">
    <location>
        <begin position="17"/>
        <end position="168"/>
    </location>
</feature>
<dbReference type="EMBL" id="PVXO01000038">
    <property type="protein sequence ID" value="PRR78661.1"/>
    <property type="molecule type" value="Genomic_DNA"/>
</dbReference>
<dbReference type="AlphaFoldDB" id="A0A2T0B439"/>
<dbReference type="GO" id="GO:0009103">
    <property type="term" value="P:lipopolysaccharide biosynthetic process"/>
    <property type="evidence" value="ECO:0007669"/>
    <property type="project" value="TreeGrafter"/>
</dbReference>
<name>A0A2T0B439_9CLOT</name>
<dbReference type="PANTHER" id="PTHR46401">
    <property type="entry name" value="GLYCOSYLTRANSFERASE WBBK-RELATED"/>
    <property type="match status" value="1"/>
</dbReference>
<keyword evidence="1 4" id="KW-0808">Transferase</keyword>
<gene>
    <name evidence="4" type="primary">glgA_1</name>
    <name evidence="4" type="ORF">CLLI_14350</name>
</gene>
<feature type="domain" description="Glycosyl transferase family 1" evidence="2">
    <location>
        <begin position="193"/>
        <end position="349"/>
    </location>
</feature>
<dbReference type="Pfam" id="PF00534">
    <property type="entry name" value="Glycos_transf_1"/>
    <property type="match status" value="1"/>
</dbReference>
<dbReference type="OrthoDB" id="9797829at2"/>
<evidence type="ECO:0000259" key="2">
    <source>
        <dbReference type="Pfam" id="PF00534"/>
    </source>
</evidence>
<dbReference type="Gene3D" id="3.40.50.2000">
    <property type="entry name" value="Glycogen Phosphorylase B"/>
    <property type="match status" value="2"/>
</dbReference>
<dbReference type="Proteomes" id="UP000239706">
    <property type="component" value="Unassembled WGS sequence"/>
</dbReference>
<dbReference type="GO" id="GO:0009011">
    <property type="term" value="F:alpha-1,4-glucan glucosyltransferase (ADP-glucose donor) activity"/>
    <property type="evidence" value="ECO:0007669"/>
    <property type="project" value="UniProtKB-EC"/>
</dbReference>
<dbReference type="SUPFAM" id="SSF53756">
    <property type="entry name" value="UDP-Glycosyltransferase/glycogen phosphorylase"/>
    <property type="match status" value="1"/>
</dbReference>
<dbReference type="InterPro" id="IPR028098">
    <property type="entry name" value="Glyco_trans_4-like_N"/>
</dbReference>
<organism evidence="4 5">
    <name type="scientific">Clostridium liquoris</name>
    <dbReference type="NCBI Taxonomy" id="1289519"/>
    <lineage>
        <taxon>Bacteria</taxon>
        <taxon>Bacillati</taxon>
        <taxon>Bacillota</taxon>
        <taxon>Clostridia</taxon>
        <taxon>Eubacteriales</taxon>
        <taxon>Clostridiaceae</taxon>
        <taxon>Clostridium</taxon>
    </lineage>
</organism>
<dbReference type="FunFam" id="3.40.50.2000:FF:000119">
    <property type="entry name" value="Glycosyl transferase group 1"/>
    <property type="match status" value="1"/>
</dbReference>
<evidence type="ECO:0000313" key="5">
    <source>
        <dbReference type="Proteomes" id="UP000239706"/>
    </source>
</evidence>